<dbReference type="Gene3D" id="3.20.20.120">
    <property type="entry name" value="Enolase-like C-terminal domain"/>
    <property type="match status" value="1"/>
</dbReference>
<dbReference type="Proteomes" id="UP000019484">
    <property type="component" value="Unassembled WGS sequence"/>
</dbReference>
<reference evidence="2 3" key="1">
    <citation type="submission" date="2013-03" db="EMBL/GenBank/DDBJ databases">
        <title>The Genome Sequence of Capronia coronata CBS 617.96.</title>
        <authorList>
            <consortium name="The Broad Institute Genomics Platform"/>
            <person name="Cuomo C."/>
            <person name="de Hoog S."/>
            <person name="Gorbushina A."/>
            <person name="Walker B."/>
            <person name="Young S.K."/>
            <person name="Zeng Q."/>
            <person name="Gargeya S."/>
            <person name="Fitzgerald M."/>
            <person name="Haas B."/>
            <person name="Abouelleil A."/>
            <person name="Allen A.W."/>
            <person name="Alvarado L."/>
            <person name="Arachchi H.M."/>
            <person name="Berlin A.M."/>
            <person name="Chapman S.B."/>
            <person name="Gainer-Dewar J."/>
            <person name="Goldberg J."/>
            <person name="Griggs A."/>
            <person name="Gujja S."/>
            <person name="Hansen M."/>
            <person name="Howarth C."/>
            <person name="Imamovic A."/>
            <person name="Ireland A."/>
            <person name="Larimer J."/>
            <person name="McCowan C."/>
            <person name="Murphy C."/>
            <person name="Pearson M."/>
            <person name="Poon T.W."/>
            <person name="Priest M."/>
            <person name="Roberts A."/>
            <person name="Saif S."/>
            <person name="Shea T."/>
            <person name="Sisk P."/>
            <person name="Sykes S."/>
            <person name="Wortman J."/>
            <person name="Nusbaum C."/>
            <person name="Birren B."/>
        </authorList>
    </citation>
    <scope>NUCLEOTIDE SEQUENCE [LARGE SCALE GENOMIC DNA]</scope>
    <source>
        <strain evidence="2 3">CBS 617.96</strain>
    </source>
</reference>
<dbReference type="EMBL" id="AMWN01000001">
    <property type="protein sequence ID" value="EXJ95675.1"/>
    <property type="molecule type" value="Genomic_DNA"/>
</dbReference>
<dbReference type="AlphaFoldDB" id="W9Z139"/>
<evidence type="ECO:0000313" key="3">
    <source>
        <dbReference type="Proteomes" id="UP000019484"/>
    </source>
</evidence>
<dbReference type="RefSeq" id="XP_007719904.1">
    <property type="nucleotide sequence ID" value="XM_007721714.1"/>
</dbReference>
<dbReference type="Pfam" id="PF13378">
    <property type="entry name" value="MR_MLE_C"/>
    <property type="match status" value="1"/>
</dbReference>
<comment type="caution">
    <text evidence="2">The sequence shown here is derived from an EMBL/GenBank/DDBJ whole genome shotgun (WGS) entry which is preliminary data.</text>
</comment>
<sequence length="72" mass="8178">MYPDRAEHAQFRDQEMSLGMHYNIEAGEEDLNTYLVDQSVFDIEDGYVRAPTGAGLGIEIDEDVVRRIAKDT</sequence>
<dbReference type="GeneID" id="19155703"/>
<dbReference type="HOGENOM" id="CLU_2721986_0_0_1"/>
<protein>
    <submittedName>
        <fullName evidence="2">Galactonate dehydratase</fullName>
    </submittedName>
</protein>
<dbReference type="InterPro" id="IPR029065">
    <property type="entry name" value="Enolase_C-like"/>
</dbReference>
<dbReference type="STRING" id="1182541.W9Z139"/>
<keyword evidence="3" id="KW-1185">Reference proteome</keyword>
<gene>
    <name evidence="2" type="ORF">A1O1_00798</name>
</gene>
<evidence type="ECO:0000313" key="2">
    <source>
        <dbReference type="EMBL" id="EXJ95675.1"/>
    </source>
</evidence>
<dbReference type="InterPro" id="IPR036849">
    <property type="entry name" value="Enolase-like_C_sf"/>
</dbReference>
<dbReference type="OrthoDB" id="2579025at2759"/>
<evidence type="ECO:0000259" key="1">
    <source>
        <dbReference type="Pfam" id="PF13378"/>
    </source>
</evidence>
<organism evidence="2 3">
    <name type="scientific">Capronia coronata CBS 617.96</name>
    <dbReference type="NCBI Taxonomy" id="1182541"/>
    <lineage>
        <taxon>Eukaryota</taxon>
        <taxon>Fungi</taxon>
        <taxon>Dikarya</taxon>
        <taxon>Ascomycota</taxon>
        <taxon>Pezizomycotina</taxon>
        <taxon>Eurotiomycetes</taxon>
        <taxon>Chaetothyriomycetidae</taxon>
        <taxon>Chaetothyriales</taxon>
        <taxon>Herpotrichiellaceae</taxon>
        <taxon>Capronia</taxon>
    </lineage>
</organism>
<name>W9Z139_9EURO</name>
<proteinExistence type="predicted"/>
<dbReference type="SUPFAM" id="SSF51604">
    <property type="entry name" value="Enolase C-terminal domain-like"/>
    <property type="match status" value="1"/>
</dbReference>
<feature type="domain" description="Enolase C-terminal" evidence="1">
    <location>
        <begin position="11"/>
        <end position="64"/>
    </location>
</feature>
<accession>W9Z139</accession>